<comment type="caution">
    <text evidence="3">The sequence shown here is derived from an EMBL/GenBank/DDBJ whole genome shotgun (WGS) entry which is preliminary data.</text>
</comment>
<evidence type="ECO:0000256" key="1">
    <source>
        <dbReference type="SAM" id="SignalP"/>
    </source>
</evidence>
<dbReference type="EMBL" id="JABEPP010000001">
    <property type="protein sequence ID" value="NNM71790.1"/>
    <property type="molecule type" value="Genomic_DNA"/>
</dbReference>
<dbReference type="RefSeq" id="WP_171217209.1">
    <property type="nucleotide sequence ID" value="NZ_JABEPP010000001.1"/>
</dbReference>
<dbReference type="PROSITE" id="PS50983">
    <property type="entry name" value="FE_B12_PBP"/>
    <property type="match status" value="1"/>
</dbReference>
<dbReference type="SUPFAM" id="SSF53807">
    <property type="entry name" value="Helical backbone' metal receptor"/>
    <property type="match status" value="1"/>
</dbReference>
<dbReference type="InterPro" id="IPR002491">
    <property type="entry name" value="ABC_transptr_periplasmic_BD"/>
</dbReference>
<dbReference type="PANTHER" id="PTHR30535">
    <property type="entry name" value="VITAMIN B12-BINDING PROTEIN"/>
    <property type="match status" value="1"/>
</dbReference>
<accession>A0A849I6S5</accession>
<evidence type="ECO:0000313" key="3">
    <source>
        <dbReference type="EMBL" id="NNM71790.1"/>
    </source>
</evidence>
<feature type="signal peptide" evidence="1">
    <location>
        <begin position="1"/>
        <end position="21"/>
    </location>
</feature>
<proteinExistence type="predicted"/>
<keyword evidence="4" id="KW-1185">Reference proteome</keyword>
<feature type="chain" id="PRO_5032491303" evidence="1">
    <location>
        <begin position="22"/>
        <end position="321"/>
    </location>
</feature>
<organism evidence="3 4">
    <name type="scientific">Enterovirga aerilata</name>
    <dbReference type="NCBI Taxonomy" id="2730920"/>
    <lineage>
        <taxon>Bacteria</taxon>
        <taxon>Pseudomonadati</taxon>
        <taxon>Pseudomonadota</taxon>
        <taxon>Alphaproteobacteria</taxon>
        <taxon>Hyphomicrobiales</taxon>
        <taxon>Methylobacteriaceae</taxon>
        <taxon>Enterovirga</taxon>
    </lineage>
</organism>
<gene>
    <name evidence="3" type="ORF">HJG44_05175</name>
</gene>
<evidence type="ECO:0000259" key="2">
    <source>
        <dbReference type="PROSITE" id="PS50983"/>
    </source>
</evidence>
<evidence type="ECO:0000313" key="4">
    <source>
        <dbReference type="Proteomes" id="UP000564885"/>
    </source>
</evidence>
<protein>
    <submittedName>
        <fullName evidence="3">ABC transporter substrate-binding protein</fullName>
    </submittedName>
</protein>
<dbReference type="Proteomes" id="UP000564885">
    <property type="component" value="Unassembled WGS sequence"/>
</dbReference>
<keyword evidence="1" id="KW-0732">Signal</keyword>
<sequence length="321" mass="35754">MKRYGLALLCVLSFEVGAAAAQTYPVEVQNCFETERFDGPPRRALVNDTNMVQTILDLGLADRFVGVSGIAGVERHLVAPPGVVAGLRQFIDRYPTLEAVLGQNPDFMFAGWNYGFTAARGLTPAALREFGVKTYTLRESCIRIGKREPISMETLYADLDALGAIFGIRDHTAAAISALRARVAAVERKVRDVSERPRVMYCDDCFTTNPPVSVGREGMTSLLMRLAGGENIFDDVPNSYIRVNWEEVAKRDPQWIVISDHHIPLEKTIAHLTSDPQLSHVEAVRERRFIPLTYAEQTPSTRSVDGLEKIARAIHPERFRP</sequence>
<dbReference type="PANTHER" id="PTHR30535:SF7">
    <property type="entry name" value="IRON(III) DICITRATE-BINDING PROTEIN"/>
    <property type="match status" value="1"/>
</dbReference>
<dbReference type="InterPro" id="IPR050902">
    <property type="entry name" value="ABC_Transporter_SBP"/>
</dbReference>
<reference evidence="3 4" key="1">
    <citation type="submission" date="2020-04" db="EMBL/GenBank/DDBJ databases">
        <title>Enterovirga sp. isolate from soil.</title>
        <authorList>
            <person name="Chea S."/>
            <person name="Kim D.-U."/>
        </authorList>
    </citation>
    <scope>NUCLEOTIDE SEQUENCE [LARGE SCALE GENOMIC DNA]</scope>
    <source>
        <strain evidence="3 4">DB1703</strain>
    </source>
</reference>
<name>A0A849I6S5_9HYPH</name>
<dbReference type="AlphaFoldDB" id="A0A849I6S5"/>
<dbReference type="Pfam" id="PF01497">
    <property type="entry name" value="Peripla_BP_2"/>
    <property type="match status" value="1"/>
</dbReference>
<feature type="domain" description="Fe/B12 periplasmic-binding" evidence="2">
    <location>
        <begin position="43"/>
        <end position="318"/>
    </location>
</feature>
<dbReference type="Gene3D" id="3.40.50.1980">
    <property type="entry name" value="Nitrogenase molybdenum iron protein domain"/>
    <property type="match status" value="2"/>
</dbReference>